<reference evidence="2 3" key="1">
    <citation type="submission" date="2020-07" db="EMBL/GenBank/DDBJ databases">
        <title>Sequencing the genomes of 1000 actinobacteria strains.</title>
        <authorList>
            <person name="Klenk H.-P."/>
        </authorList>
    </citation>
    <scope>NUCLEOTIDE SEQUENCE [LARGE SCALE GENOMIC DNA]</scope>
    <source>
        <strain evidence="2 3">DSM 44749</strain>
    </source>
</reference>
<dbReference type="EMBL" id="JACCCZ010000001">
    <property type="protein sequence ID" value="NYG04993.1"/>
    <property type="molecule type" value="Genomic_DNA"/>
</dbReference>
<proteinExistence type="predicted"/>
<name>A0A852W7T1_PSEA5</name>
<dbReference type="AlphaFoldDB" id="A0A852W7T1"/>
<comment type="caution">
    <text evidence="2">The sequence shown here is derived from an EMBL/GenBank/DDBJ whole genome shotgun (WGS) entry which is preliminary data.</text>
</comment>
<keyword evidence="1" id="KW-0812">Transmembrane</keyword>
<sequence length="115" mass="11550">MIVVVRGWRWIGGAAVAVPALLALLSWVRWAGLPAEVAVPATTGGPVDEPGTVTLSAAPGARGIGVALVVAAAGIAPLILAILTPVAAGVGAIVLLVLVLRRRPPRTAPPPWTVH</sequence>
<dbReference type="Proteomes" id="UP000549695">
    <property type="component" value="Unassembled WGS sequence"/>
</dbReference>
<evidence type="ECO:0000313" key="3">
    <source>
        <dbReference type="Proteomes" id="UP000549695"/>
    </source>
</evidence>
<organism evidence="2 3">
    <name type="scientific">Pseudonocardia alni</name>
    <name type="common">Amycolata alni</name>
    <dbReference type="NCBI Taxonomy" id="33907"/>
    <lineage>
        <taxon>Bacteria</taxon>
        <taxon>Bacillati</taxon>
        <taxon>Actinomycetota</taxon>
        <taxon>Actinomycetes</taxon>
        <taxon>Pseudonocardiales</taxon>
        <taxon>Pseudonocardiaceae</taxon>
        <taxon>Pseudonocardia</taxon>
    </lineage>
</organism>
<keyword evidence="1" id="KW-0472">Membrane</keyword>
<dbReference type="RefSeq" id="WP_179762561.1">
    <property type="nucleotide sequence ID" value="NZ_BAAAJZ010000011.1"/>
</dbReference>
<evidence type="ECO:0000313" key="2">
    <source>
        <dbReference type="EMBL" id="NYG04993.1"/>
    </source>
</evidence>
<evidence type="ECO:0000256" key="1">
    <source>
        <dbReference type="SAM" id="Phobius"/>
    </source>
</evidence>
<feature type="transmembrane region" description="Helical" evidence="1">
    <location>
        <begin position="66"/>
        <end position="99"/>
    </location>
</feature>
<gene>
    <name evidence="2" type="ORF">HDA37_005278</name>
</gene>
<feature type="transmembrane region" description="Helical" evidence="1">
    <location>
        <begin position="7"/>
        <end position="28"/>
    </location>
</feature>
<dbReference type="GeneID" id="98054933"/>
<accession>A0A852W7T1</accession>
<protein>
    <submittedName>
        <fullName evidence="2">Uncharacterized protein</fullName>
    </submittedName>
</protein>
<keyword evidence="1" id="KW-1133">Transmembrane helix</keyword>
<keyword evidence="3" id="KW-1185">Reference proteome</keyword>